<dbReference type="EMBL" id="FMXA01000004">
    <property type="protein sequence ID" value="SDA39155.1"/>
    <property type="molecule type" value="Genomic_DNA"/>
</dbReference>
<evidence type="ECO:0000313" key="2">
    <source>
        <dbReference type="EMBL" id="SDA39155.1"/>
    </source>
</evidence>
<keyword evidence="1" id="KW-0732">Signal</keyword>
<gene>
    <name evidence="2" type="ORF">SAMN02910343_00245</name>
</gene>
<reference evidence="2 3" key="1">
    <citation type="submission" date="2016-10" db="EMBL/GenBank/DDBJ databases">
        <authorList>
            <person name="de Groot N.N."/>
        </authorList>
    </citation>
    <scope>NUCLEOTIDE SEQUENCE [LARGE SCALE GENOMIC DNA]</scope>
    <source>
        <strain evidence="2 3">DSM 15230</strain>
    </source>
</reference>
<keyword evidence="3" id="KW-1185">Reference proteome</keyword>
<organism evidence="2 3">
    <name type="scientific">Allisonella histaminiformans</name>
    <dbReference type="NCBI Taxonomy" id="209880"/>
    <lineage>
        <taxon>Bacteria</taxon>
        <taxon>Bacillati</taxon>
        <taxon>Bacillota</taxon>
        <taxon>Negativicutes</taxon>
        <taxon>Veillonellales</taxon>
        <taxon>Veillonellaceae</taxon>
        <taxon>Allisonella</taxon>
    </lineage>
</organism>
<protein>
    <submittedName>
        <fullName evidence="2">Uncharacterized protein</fullName>
    </submittedName>
</protein>
<evidence type="ECO:0000256" key="1">
    <source>
        <dbReference type="SAM" id="SignalP"/>
    </source>
</evidence>
<dbReference type="RefSeq" id="WP_091363007.1">
    <property type="nucleotide sequence ID" value="NZ_FMXA01000004.1"/>
</dbReference>
<evidence type="ECO:0000313" key="3">
    <source>
        <dbReference type="Proteomes" id="UP000199689"/>
    </source>
</evidence>
<feature type="signal peptide" evidence="1">
    <location>
        <begin position="1"/>
        <end position="20"/>
    </location>
</feature>
<dbReference type="OrthoDB" id="1628885at2"/>
<dbReference type="AlphaFoldDB" id="A0A1G5V2C6"/>
<name>A0A1G5V2C6_9FIRM</name>
<dbReference type="STRING" id="209880.SAMN02910343_00245"/>
<proteinExistence type="predicted"/>
<feature type="chain" id="PRO_5011431847" evidence="1">
    <location>
        <begin position="21"/>
        <end position="180"/>
    </location>
</feature>
<accession>A0A1G5V2C6</accession>
<dbReference type="GeneID" id="87755293"/>
<dbReference type="Proteomes" id="UP000199689">
    <property type="component" value="Unassembled WGS sequence"/>
</dbReference>
<sequence length="180" mass="20770">MKKIMIILLAILCIPVSSFAISLSTLENNPNRYLKVDEDSVNAMYLDTYSVKSIRYAPPYYTLSAQTYYVNYKYCMIASNSVIFNYDYNHSVKTTRKQIVLNMLQNNKTLTEDAIESNVENALRKDSGINLNYQLQDTWTLIGQKIKGQAGDHENIDISYDSQGYALAQNIFHSYYNQFF</sequence>